<evidence type="ECO:0000256" key="1">
    <source>
        <dbReference type="SAM" id="MobiDB-lite"/>
    </source>
</evidence>
<dbReference type="EMBL" id="KZ302018">
    <property type="protein sequence ID" value="PFH49841.1"/>
    <property type="molecule type" value="Genomic_DNA"/>
</dbReference>
<dbReference type="Proteomes" id="UP000242287">
    <property type="component" value="Unassembled WGS sequence"/>
</dbReference>
<keyword evidence="3" id="KW-1185">Reference proteome</keyword>
<gene>
    <name evidence="2" type="ORF">AMATHDRAFT_62362</name>
</gene>
<protein>
    <submittedName>
        <fullName evidence="2">Uncharacterized protein</fullName>
    </submittedName>
</protein>
<organism evidence="2 3">
    <name type="scientific">Amanita thiersii Skay4041</name>
    <dbReference type="NCBI Taxonomy" id="703135"/>
    <lineage>
        <taxon>Eukaryota</taxon>
        <taxon>Fungi</taxon>
        <taxon>Dikarya</taxon>
        <taxon>Basidiomycota</taxon>
        <taxon>Agaricomycotina</taxon>
        <taxon>Agaricomycetes</taxon>
        <taxon>Agaricomycetidae</taxon>
        <taxon>Agaricales</taxon>
        <taxon>Pluteineae</taxon>
        <taxon>Amanitaceae</taxon>
        <taxon>Amanita</taxon>
    </lineage>
</organism>
<accession>A0A2A9NNE0</accession>
<dbReference type="STRING" id="703135.A0A2A9NNE0"/>
<feature type="region of interest" description="Disordered" evidence="1">
    <location>
        <begin position="355"/>
        <end position="381"/>
    </location>
</feature>
<evidence type="ECO:0000313" key="2">
    <source>
        <dbReference type="EMBL" id="PFH49841.1"/>
    </source>
</evidence>
<dbReference type="AlphaFoldDB" id="A0A2A9NNE0"/>
<name>A0A2A9NNE0_9AGAR</name>
<sequence>MIPSIGSIPFIDRINQRYLSKRTTNELVKQALILISAASSSPKFLPQWLRRFGGNLDLLLRVMLECAPSPHSRRYVACAILGCRVGERNSQETTDNVQKLAIIWFGHLFWAFKTAGMDGIFPNYDDVLDQYIREEVIQRDGNRCVITGVYDWRRAQRDQVPKANLDYACILPRTTRVDASDEKSERNIHDYFSSSSWDILQQYMSISPEDEDTMLEELESAANAITMELDAGQSFQQFLFSLESDQVPEEYIIVAYEHTISELCTIPPRQDRIAFCASSLPQSGIPSPSPLFLQIHATISKILFLSRAGEVIDRINDFLGRSHPVLRRLDFESAKVTLELSESVERMFASSNVKQKKRRLSESEDLYEDIPRREPKKRKVI</sequence>
<reference evidence="2 3" key="1">
    <citation type="submission" date="2014-02" db="EMBL/GenBank/DDBJ databases">
        <title>Transposable element dynamics among asymbiotic and ectomycorrhizal Amanita fungi.</title>
        <authorList>
            <consortium name="DOE Joint Genome Institute"/>
            <person name="Hess J."/>
            <person name="Skrede I."/>
            <person name="Wolfe B."/>
            <person name="LaButti K."/>
            <person name="Ohm R.A."/>
            <person name="Grigoriev I.V."/>
            <person name="Pringle A."/>
        </authorList>
    </citation>
    <scope>NUCLEOTIDE SEQUENCE [LARGE SCALE GENOMIC DNA]</scope>
    <source>
        <strain evidence="2 3">SKay4041</strain>
    </source>
</reference>
<dbReference type="OrthoDB" id="3163863at2759"/>
<proteinExistence type="predicted"/>
<evidence type="ECO:0000313" key="3">
    <source>
        <dbReference type="Proteomes" id="UP000242287"/>
    </source>
</evidence>